<dbReference type="EMBL" id="JRYR02000001">
    <property type="protein sequence ID" value="OHX65500.1"/>
    <property type="molecule type" value="Genomic_DNA"/>
</dbReference>
<comment type="caution">
    <text evidence="1">The sequence shown here is derived from an EMBL/GenBank/DDBJ whole genome shotgun (WGS) entry which is preliminary data.</text>
</comment>
<dbReference type="AlphaFoldDB" id="A0A1S1YWV0"/>
<gene>
    <name evidence="1" type="ORF">NH26_03625</name>
</gene>
<reference evidence="1 2" key="1">
    <citation type="journal article" date="2012" name="Int. J. Syst. Evol. Microbiol.">
        <title>Flammeovirga pacifica sp. nov., isolated from deep-sea sediment.</title>
        <authorList>
            <person name="Xu H."/>
            <person name="Fu Y."/>
            <person name="Yang N."/>
            <person name="Ding Z."/>
            <person name="Lai Q."/>
            <person name="Zeng R."/>
        </authorList>
    </citation>
    <scope>NUCLEOTIDE SEQUENCE [LARGE SCALE GENOMIC DNA]</scope>
    <source>
        <strain evidence="2">DSM 24597 / LMG 26175 / WPAGA1</strain>
    </source>
</reference>
<dbReference type="RefSeq" id="WP_044225301.1">
    <property type="nucleotide sequence ID" value="NZ_JRYR02000001.1"/>
</dbReference>
<accession>A0A1S1YWV0</accession>
<sequence length="216" mass="24623">MKISYSYIILIVSIFFLNSAFGQDLEEDSLQWVNDEVENYNFQTKKGQWVIGMGYGLGVSYQNQNLAFTNSSVLLDVFGSIHSGYFIYDKFWVGGFLHGGLRSVSFNYSNNNLESFFGGGPRIRKYVFNGFFCELSYGKSKSRLSYSVENNVAKFDGYGNIYGLGIGFGNFWTKRFSLDILLNYYYLTTNYDIYETPNTSSNFSITANIVFAGKKE</sequence>
<dbReference type="STRING" id="915059.NH26_03625"/>
<keyword evidence="2" id="KW-1185">Reference proteome</keyword>
<dbReference type="OrthoDB" id="945117at2"/>
<evidence type="ECO:0008006" key="3">
    <source>
        <dbReference type="Google" id="ProtNLM"/>
    </source>
</evidence>
<organism evidence="1 2">
    <name type="scientific">Flammeovirga pacifica</name>
    <dbReference type="NCBI Taxonomy" id="915059"/>
    <lineage>
        <taxon>Bacteria</taxon>
        <taxon>Pseudomonadati</taxon>
        <taxon>Bacteroidota</taxon>
        <taxon>Cytophagia</taxon>
        <taxon>Cytophagales</taxon>
        <taxon>Flammeovirgaceae</taxon>
        <taxon>Flammeovirga</taxon>
    </lineage>
</organism>
<name>A0A1S1YWV0_FLAPC</name>
<protein>
    <recommendedName>
        <fullName evidence="3">Outer membrane protein beta-barrel domain-containing protein</fullName>
    </recommendedName>
</protein>
<proteinExistence type="predicted"/>
<dbReference type="Proteomes" id="UP000179797">
    <property type="component" value="Unassembled WGS sequence"/>
</dbReference>
<evidence type="ECO:0000313" key="1">
    <source>
        <dbReference type="EMBL" id="OHX65500.1"/>
    </source>
</evidence>
<evidence type="ECO:0000313" key="2">
    <source>
        <dbReference type="Proteomes" id="UP000179797"/>
    </source>
</evidence>